<dbReference type="Proteomes" id="UP000887561">
    <property type="component" value="Unplaced"/>
</dbReference>
<dbReference type="AlphaFoldDB" id="A0A915N1D4"/>
<evidence type="ECO:0000313" key="2">
    <source>
        <dbReference type="WBParaSite" id="scaffold5982_cov147.g10277"/>
    </source>
</evidence>
<dbReference type="WBParaSite" id="scaffold5982_cov147.g10277">
    <property type="protein sequence ID" value="scaffold5982_cov147.g10277"/>
    <property type="gene ID" value="scaffold5982_cov147.g10277"/>
</dbReference>
<sequence length="202" mass="22758">MECLENQNTVCEQALCQCDKAVIKCWSKLPVPSVKGCYGCYIDDATRFAAGPIKDMIEIQKMYEPIQHKLLHQLKDFNAGKELKEINETIVLAVAAVNSGVSVIRDSEKAMDELLKNTQELYEEGLVKLNNSYKENRLLDAKALITASEHKSILLNLAPAIYIKEQKKAYYISKMLLNATELLEQISFKTLKSKTKNILSSP</sequence>
<evidence type="ECO:0000313" key="1">
    <source>
        <dbReference type="Proteomes" id="UP000887561"/>
    </source>
</evidence>
<protein>
    <submittedName>
        <fullName evidence="2">Phospholipase A(2)</fullName>
    </submittedName>
</protein>
<name>A0A915N1D4_MELJA</name>
<dbReference type="InterPro" id="IPR033112">
    <property type="entry name" value="PLA2_Asp_AS"/>
</dbReference>
<proteinExistence type="predicted"/>
<keyword evidence="1" id="KW-1185">Reference proteome</keyword>
<reference evidence="2" key="1">
    <citation type="submission" date="2022-11" db="UniProtKB">
        <authorList>
            <consortium name="WormBaseParasite"/>
        </authorList>
    </citation>
    <scope>IDENTIFICATION</scope>
</reference>
<dbReference type="PROSITE" id="PS00119">
    <property type="entry name" value="PA2_ASP"/>
    <property type="match status" value="1"/>
</dbReference>
<accession>A0A915N1D4</accession>
<organism evidence="1 2">
    <name type="scientific">Meloidogyne javanica</name>
    <name type="common">Root-knot nematode worm</name>
    <dbReference type="NCBI Taxonomy" id="6303"/>
    <lineage>
        <taxon>Eukaryota</taxon>
        <taxon>Metazoa</taxon>
        <taxon>Ecdysozoa</taxon>
        <taxon>Nematoda</taxon>
        <taxon>Chromadorea</taxon>
        <taxon>Rhabditida</taxon>
        <taxon>Tylenchina</taxon>
        <taxon>Tylenchomorpha</taxon>
        <taxon>Tylenchoidea</taxon>
        <taxon>Meloidogynidae</taxon>
        <taxon>Meloidogyninae</taxon>
        <taxon>Meloidogyne</taxon>
        <taxon>Meloidogyne incognita group</taxon>
    </lineage>
</organism>